<reference evidence="5" key="1">
    <citation type="submission" date="2016-10" db="EMBL/GenBank/DDBJ databases">
        <title>Sequence of Gallionella enrichment culture.</title>
        <authorList>
            <person name="Poehlein A."/>
            <person name="Muehling M."/>
            <person name="Daniel R."/>
        </authorList>
    </citation>
    <scope>NUCLEOTIDE SEQUENCE</scope>
</reference>
<proteinExistence type="inferred from homology"/>
<dbReference type="EMBL" id="MLJW01000017">
    <property type="protein sequence ID" value="OIR12346.1"/>
    <property type="molecule type" value="Genomic_DNA"/>
</dbReference>
<dbReference type="SUPFAM" id="SSF50998">
    <property type="entry name" value="Quinoprotein alcohol dehydrogenase-like"/>
    <property type="match status" value="1"/>
</dbReference>
<dbReference type="NCBIfam" id="TIGR03300">
    <property type="entry name" value="assembly_YfgL"/>
    <property type="match status" value="1"/>
</dbReference>
<comment type="caution">
    <text evidence="5">The sequence shown here is derived from an EMBL/GenBank/DDBJ whole genome shotgun (WGS) entry which is preliminary data.</text>
</comment>
<keyword evidence="1" id="KW-0732">Signal</keyword>
<dbReference type="Pfam" id="PF13360">
    <property type="entry name" value="PQQ_2"/>
    <property type="match status" value="1"/>
</dbReference>
<evidence type="ECO:0000256" key="1">
    <source>
        <dbReference type="ARBA" id="ARBA00022729"/>
    </source>
</evidence>
<dbReference type="PANTHER" id="PTHR34512:SF30">
    <property type="entry name" value="OUTER MEMBRANE PROTEIN ASSEMBLY FACTOR BAMB"/>
    <property type="match status" value="1"/>
</dbReference>
<dbReference type="InterPro" id="IPR017687">
    <property type="entry name" value="BamB"/>
</dbReference>
<dbReference type="HAMAP" id="MF_00923">
    <property type="entry name" value="OM_assembly_BamB"/>
    <property type="match status" value="1"/>
</dbReference>
<dbReference type="InterPro" id="IPR018391">
    <property type="entry name" value="PQQ_b-propeller_rpt"/>
</dbReference>
<name>A0A1J5SUX7_9ZZZZ</name>
<dbReference type="PROSITE" id="PS51257">
    <property type="entry name" value="PROKAR_LIPOPROTEIN"/>
    <property type="match status" value="1"/>
</dbReference>
<keyword evidence="2" id="KW-0472">Membrane</keyword>
<evidence type="ECO:0000259" key="4">
    <source>
        <dbReference type="Pfam" id="PF13360"/>
    </source>
</evidence>
<dbReference type="InterPro" id="IPR002372">
    <property type="entry name" value="PQQ_rpt_dom"/>
</dbReference>
<dbReference type="PANTHER" id="PTHR34512">
    <property type="entry name" value="CELL SURFACE PROTEIN"/>
    <property type="match status" value="1"/>
</dbReference>
<dbReference type="InterPro" id="IPR011047">
    <property type="entry name" value="Quinoprotein_ADH-like_sf"/>
</dbReference>
<organism evidence="5">
    <name type="scientific">mine drainage metagenome</name>
    <dbReference type="NCBI Taxonomy" id="410659"/>
    <lineage>
        <taxon>unclassified sequences</taxon>
        <taxon>metagenomes</taxon>
        <taxon>ecological metagenomes</taxon>
    </lineage>
</organism>
<dbReference type="Gene3D" id="2.130.10.10">
    <property type="entry name" value="YVTN repeat-like/Quinoprotein amine dehydrogenase"/>
    <property type="match status" value="1"/>
</dbReference>
<feature type="domain" description="Pyrrolo-quinoline quinone repeat" evidence="4">
    <location>
        <begin position="90"/>
        <end position="320"/>
    </location>
</feature>
<sequence length="396" mass="42488">MLPKYKNTLLNLLTLSSFLLMTACSSFSELKTEMSERMFGRELAEAPEPLPEIKETATSKILWQAKVSGAGEFEFTPVVDAGYAYAVGGDGELVKIDAISGKQEWRVSTGEKVSGGVGIGGSLVMVGTQKGVVYAYDISGKLQWKSRLTSEILSAPKYFDGVVIVRTGDSRIYGINAYDGSRKWVYEHISPALTLRSSAGVAVDSGAVYAGFAGGKLVAVRADNGKLLWETAVAQPKGVTEIERIADITSLPVVDGPLIYAVAYQGKIAAIDRTTGRVVWNRDISSLTGLSTEDARIFVSHATGSVYALDYATGKTYWRQAALKNRQLSTPMPMGSLIAIGGVEGYVHFLSREDGALASRVQTDKSAVMPQMALVNSNTVLAQTRDGGLYAIQVKQ</sequence>
<evidence type="ECO:0000313" key="5">
    <source>
        <dbReference type="EMBL" id="OIR12346.1"/>
    </source>
</evidence>
<evidence type="ECO:0000256" key="3">
    <source>
        <dbReference type="ARBA" id="ARBA00023237"/>
    </source>
</evidence>
<gene>
    <name evidence="5" type="primary">bamB_1</name>
    <name evidence="5" type="ORF">GALL_60450</name>
</gene>
<dbReference type="SMART" id="SM00564">
    <property type="entry name" value="PQQ"/>
    <property type="match status" value="7"/>
</dbReference>
<protein>
    <submittedName>
        <fullName evidence="5">Outer membrane protein assembly factor BamB</fullName>
    </submittedName>
</protein>
<evidence type="ECO:0000256" key="2">
    <source>
        <dbReference type="ARBA" id="ARBA00023136"/>
    </source>
</evidence>
<dbReference type="AlphaFoldDB" id="A0A1J5SUX7"/>
<dbReference type="InterPro" id="IPR015943">
    <property type="entry name" value="WD40/YVTN_repeat-like_dom_sf"/>
</dbReference>
<keyword evidence="3" id="KW-0998">Cell outer membrane</keyword>
<accession>A0A1J5SUX7</accession>